<dbReference type="AlphaFoldDB" id="G3YDN6"/>
<dbReference type="OrthoDB" id="10250282at2759"/>
<dbReference type="EMBL" id="ACJE01000020">
    <property type="protein sequence ID" value="EHA18903.1"/>
    <property type="molecule type" value="Genomic_DNA"/>
</dbReference>
<reference evidence="1 2" key="1">
    <citation type="journal article" date="2011" name="Genome Res.">
        <title>Comparative genomics of citric-acid-producing Aspergillus niger ATCC 1015 versus enzyme-producing CBS 513.88.</title>
        <authorList>
            <person name="Andersen M.R."/>
            <person name="Salazar M.P."/>
            <person name="Schaap P.J."/>
            <person name="van de Vondervoort P.J."/>
            <person name="Culley D."/>
            <person name="Thykaer J."/>
            <person name="Frisvad J.C."/>
            <person name="Nielsen K.F."/>
            <person name="Albang R."/>
            <person name="Albermann K."/>
            <person name="Berka R.M."/>
            <person name="Braus G.H."/>
            <person name="Braus-Stromeyer S.A."/>
            <person name="Corrochano L.M."/>
            <person name="Dai Z."/>
            <person name="van Dijck P.W."/>
            <person name="Hofmann G."/>
            <person name="Lasure L.L."/>
            <person name="Magnuson J.K."/>
            <person name="Menke H."/>
            <person name="Meijer M."/>
            <person name="Meijer S.L."/>
            <person name="Nielsen J.B."/>
            <person name="Nielsen M.L."/>
            <person name="van Ooyen A.J."/>
            <person name="Pel H.J."/>
            <person name="Poulsen L."/>
            <person name="Samson R.A."/>
            <person name="Stam H."/>
            <person name="Tsang A."/>
            <person name="van den Brink J.M."/>
            <person name="Atkins A."/>
            <person name="Aerts A."/>
            <person name="Shapiro H."/>
            <person name="Pangilinan J."/>
            <person name="Salamov A."/>
            <person name="Lou Y."/>
            <person name="Lindquist E."/>
            <person name="Lucas S."/>
            <person name="Grimwood J."/>
            <person name="Grigoriev I.V."/>
            <person name="Kubicek C.P."/>
            <person name="Martinez D."/>
            <person name="van Peij N.N."/>
            <person name="Roubos J.A."/>
            <person name="Nielsen J."/>
            <person name="Baker S.E."/>
        </authorList>
    </citation>
    <scope>NUCLEOTIDE SEQUENCE [LARGE SCALE GENOMIC DNA]</scope>
    <source>
        <strain evidence="2">ATCC 1015 / CBS 113.46 / FGSC A1144 / LSHB Ac4 / NCTC 3858a / NRRL 328 / USDA 3528.7</strain>
    </source>
</reference>
<accession>G3YDN6</accession>
<dbReference type="PANTHER" id="PTHR47431">
    <property type="entry name" value="ZN(II)2CYS6 TRANSCRIPTION FACTOR (EUROFUNG)-RELATED"/>
    <property type="match status" value="1"/>
</dbReference>
<dbReference type="STRING" id="380704.G3YDN6"/>
<name>G3YDN6_ASPNA</name>
<protein>
    <recommendedName>
        <fullName evidence="3">C6 zinc finger domain protein</fullName>
    </recommendedName>
</protein>
<evidence type="ECO:0000313" key="1">
    <source>
        <dbReference type="EMBL" id="EHA18903.1"/>
    </source>
</evidence>
<dbReference type="PANTHER" id="PTHR47431:SF5">
    <property type="entry name" value="ZN(II)2CYS6 TRANSCRIPTION FACTOR (EUROFUNG)"/>
    <property type="match status" value="1"/>
</dbReference>
<comment type="caution">
    <text evidence="1">The sequence shown here is derived from an EMBL/GenBank/DDBJ whole genome shotgun (WGS) entry which is preliminary data.</text>
</comment>
<sequence>MFGQIDVLSIPGAGLRSLDFPSDVHAMFADLFVPGTENTHGLEPTPSPSKIPSRALVRTYGSEDAILDAYYVFIHNYFPILPPRVDPPAPDRPLDCAGSFTDSPSEQPLLIYKPRSPLSLAISAILALVPHPNDPEPSGPASVIRRRTFAHTFAQLANAAIETDCELHASSTYPSDALTNERPLIDREPFHPQTPVELESLLALLVLSIYEYNQRGNLLKMRYRAGQALAIALDMSLHSLGEEFDEFAEARRRAWWMTGWSVLIQAQQVLVSATQYIIDLNKCLSTRTNMQYIYERMQQLDAWASSVLAQSNLLPILPQSMACGGEIELTTAQSIRAISRIKLSRAFSDLPIFLKKHCDLTSRNPNNEMPSNTSKNSKSQSGIANIGCSCSLEPFQQAPSDYSSSSSQASDIQQYPFMQGFPYSIQHSAKTCLRASLLISRMFYSLPLPQPLLDECQTQQGLHMLPNQLPRTMPSFACCLMQGSYAMLMIYLKARREKLTPKSGNDDTPNPSDRLIEEIRKGLERIIATVTNYAIAFEALDGMRGKCSATQRIIPTMTDLVRICR</sequence>
<proteinExistence type="predicted"/>
<evidence type="ECO:0000313" key="2">
    <source>
        <dbReference type="Proteomes" id="UP000009038"/>
    </source>
</evidence>
<organism evidence="1 2">
    <name type="scientific">Aspergillus niger (strain ATCC 1015 / CBS 113.46 / FGSC A1144 / LSHB Ac4 / NCTC 3858a / NRRL 328 / USDA 3528.7)</name>
    <dbReference type="NCBI Taxonomy" id="380704"/>
    <lineage>
        <taxon>Eukaryota</taxon>
        <taxon>Fungi</taxon>
        <taxon>Dikarya</taxon>
        <taxon>Ascomycota</taxon>
        <taxon>Pezizomycotina</taxon>
        <taxon>Eurotiomycetes</taxon>
        <taxon>Eurotiomycetidae</taxon>
        <taxon>Eurotiales</taxon>
        <taxon>Aspergillaceae</taxon>
        <taxon>Aspergillus</taxon>
        <taxon>Aspergillus subgen. Circumdati</taxon>
    </lineage>
</organism>
<dbReference type="HOGENOM" id="CLU_014802_0_0_1"/>
<gene>
    <name evidence="1" type="ORF">ASPNIDRAFT_186950</name>
</gene>
<evidence type="ECO:0008006" key="3">
    <source>
        <dbReference type="Google" id="ProtNLM"/>
    </source>
</evidence>
<dbReference type="Proteomes" id="UP000009038">
    <property type="component" value="Unassembled WGS sequence"/>
</dbReference>